<name>A0A9P8HLP3_9HYPO</name>
<dbReference type="AlphaFoldDB" id="A0A9P8HLP3"/>
<sequence length="142" mass="16457">MCVHFRSWNRCSSCFLTFNRRCNRVPCWNGSLSRWRIHRHGLSCRSGCYERADDEVYTHLPCESCNMEAEAANCTEGGKTDVMEARNAAVSRGMMTGNRATMKRRADISGVFMRLWSFGEVLRGRGNSKRGKRHLRMRIRML</sequence>
<keyword evidence="2" id="KW-1185">Reference proteome</keyword>
<evidence type="ECO:0000313" key="1">
    <source>
        <dbReference type="EMBL" id="KAH0527164.1"/>
    </source>
</evidence>
<organism evidence="1 2">
    <name type="scientific">Trichoderma semiorbis</name>
    <dbReference type="NCBI Taxonomy" id="1491008"/>
    <lineage>
        <taxon>Eukaryota</taxon>
        <taxon>Fungi</taxon>
        <taxon>Dikarya</taxon>
        <taxon>Ascomycota</taxon>
        <taxon>Pezizomycotina</taxon>
        <taxon>Sordariomycetes</taxon>
        <taxon>Hypocreomycetidae</taxon>
        <taxon>Hypocreales</taxon>
        <taxon>Hypocreaceae</taxon>
        <taxon>Trichoderma</taxon>
    </lineage>
</organism>
<comment type="caution">
    <text evidence="1">The sequence shown here is derived from an EMBL/GenBank/DDBJ whole genome shotgun (WGS) entry which is preliminary data.</text>
</comment>
<proteinExistence type="predicted"/>
<accession>A0A9P8HLP3</accession>
<reference evidence="1 2" key="1">
    <citation type="submission" date="2021-08" db="EMBL/GenBank/DDBJ databases">
        <title>The highly contiguous genome resource for Trichoderma semiorbis FJ059, a fungal antagonistic to plant pathogens.</title>
        <authorList>
            <person name="Liu T."/>
        </authorList>
    </citation>
    <scope>NUCLEOTIDE SEQUENCE [LARGE SCALE GENOMIC DNA]</scope>
    <source>
        <strain evidence="1 2">FJ059</strain>
    </source>
</reference>
<dbReference type="Proteomes" id="UP000826573">
    <property type="component" value="Unassembled WGS sequence"/>
</dbReference>
<dbReference type="EMBL" id="JAIMJC010000003">
    <property type="protein sequence ID" value="KAH0527164.1"/>
    <property type="molecule type" value="Genomic_DNA"/>
</dbReference>
<gene>
    <name evidence="1" type="ORF">TsFJ059_002190</name>
</gene>
<evidence type="ECO:0000313" key="2">
    <source>
        <dbReference type="Proteomes" id="UP000826573"/>
    </source>
</evidence>
<protein>
    <submittedName>
        <fullName evidence="1">Uncharacterized protein</fullName>
    </submittedName>
</protein>